<keyword evidence="1" id="KW-0472">Membrane</keyword>
<evidence type="ECO:0000313" key="2">
    <source>
        <dbReference type="EMBL" id="BBJ31978.1"/>
    </source>
</evidence>
<dbReference type="RefSeq" id="WP_232049177.1">
    <property type="nucleotide sequence ID" value="NZ_AP019563.1"/>
</dbReference>
<reference evidence="2 3" key="1">
    <citation type="submission" date="2019-04" db="EMBL/GenBank/DDBJ databases">
        <title>Draft genome sequence of Rickettsia asiatica Maytaro1284.</title>
        <authorList>
            <person name="Thu M."/>
            <person name="Qiu Y."/>
            <person name="Nakao R."/>
        </authorList>
    </citation>
    <scope>NUCLEOTIDE SEQUENCE [LARGE SCALE GENOMIC DNA]</scope>
    <source>
        <strain evidence="2 3">Maytaro1284</strain>
    </source>
</reference>
<accession>A0A510G834</accession>
<evidence type="ECO:0008006" key="4">
    <source>
        <dbReference type="Google" id="ProtNLM"/>
    </source>
</evidence>
<dbReference type="KEGG" id="ras:RAS_10870"/>
<name>A0A510G834_9RICK</name>
<organism evidence="2 3">
    <name type="scientific">Rickettsia asiatica</name>
    <dbReference type="NCBI Taxonomy" id="238800"/>
    <lineage>
        <taxon>Bacteria</taxon>
        <taxon>Pseudomonadati</taxon>
        <taxon>Pseudomonadota</taxon>
        <taxon>Alphaproteobacteria</taxon>
        <taxon>Rickettsiales</taxon>
        <taxon>Rickettsiaceae</taxon>
        <taxon>Rickettsieae</taxon>
        <taxon>Rickettsia</taxon>
        <taxon>spotted fever group</taxon>
    </lineage>
</organism>
<keyword evidence="3" id="KW-1185">Reference proteome</keyword>
<keyword evidence="1" id="KW-1133">Transmembrane helix</keyword>
<dbReference type="AlphaFoldDB" id="A0A510G834"/>
<keyword evidence="1" id="KW-0812">Transmembrane</keyword>
<dbReference type="EMBL" id="AP019563">
    <property type="protein sequence ID" value="BBJ31978.1"/>
    <property type="molecule type" value="Genomic_DNA"/>
</dbReference>
<feature type="transmembrane region" description="Helical" evidence="1">
    <location>
        <begin position="94"/>
        <end position="115"/>
    </location>
</feature>
<proteinExistence type="predicted"/>
<protein>
    <recommendedName>
        <fullName evidence="4">Glycosyltransferase 2-like domain-containing protein</fullName>
    </recommendedName>
</protein>
<sequence length="311" mass="36207">MPLISNISYIQAYVVNGYFIYEDVHGNKITAINDLKILFSNNNIFRSIMLIKKYYFYKLLEKNFAHLTSIKAKYALEFKVGPIIAKNINYTNKIIIFFVVFIATLIYLPVLFHVANNISYCLQNILKSLLFIRTVRELPLVRLHGSFDVIPVKDCLDGYQSRHCERLKGAWQYIKMIKKCYAFFTGLLRQNFQFFLAMTTKPIHATMPYIDDKASSIQDYQAKPKISQNEEKALPVYTVLVPLYKELSKLRSIIKNISLINYPKDKLDVKIIIEDDDYLMIKEVALYNLPSYFHVILVVPKSLPRTKAESP</sequence>
<gene>
    <name evidence="2" type="ORF">RAS_10870</name>
</gene>
<evidence type="ECO:0000313" key="3">
    <source>
        <dbReference type="Proteomes" id="UP000321183"/>
    </source>
</evidence>
<dbReference type="Proteomes" id="UP000321183">
    <property type="component" value="Chromosome"/>
</dbReference>
<evidence type="ECO:0000256" key="1">
    <source>
        <dbReference type="SAM" id="Phobius"/>
    </source>
</evidence>